<keyword evidence="2" id="KW-1185">Reference proteome</keyword>
<organism evidence="1 2">
    <name type="scientific">Streptomyces hydrogenans</name>
    <dbReference type="NCBI Taxonomy" id="1873719"/>
    <lineage>
        <taxon>Bacteria</taxon>
        <taxon>Bacillati</taxon>
        <taxon>Actinomycetota</taxon>
        <taxon>Actinomycetes</taxon>
        <taxon>Kitasatosporales</taxon>
        <taxon>Streptomycetaceae</taxon>
        <taxon>Streptomyces</taxon>
    </lineage>
</organism>
<sequence length="72" mass="7403">MKDSTRRTIRTVFQTVVSVAAGMPLLLDASGIPETAPGVGVIIAVAAAVTRLMALPLVDGLLPSFLKKDAAV</sequence>
<dbReference type="RefSeq" id="WP_190222707.1">
    <property type="nucleotide sequence ID" value="NZ_BNBS01000020.1"/>
</dbReference>
<accession>A0ABQ3PJS0</accession>
<reference evidence="1" key="1">
    <citation type="submission" date="2024-05" db="EMBL/GenBank/DDBJ databases">
        <title>Whole genome shotgun sequence of Streptomyces hydrogenans NBRC 13475.</title>
        <authorList>
            <person name="Komaki H."/>
            <person name="Tamura T."/>
        </authorList>
    </citation>
    <scope>NUCLEOTIDE SEQUENCE</scope>
    <source>
        <strain evidence="1">NBRC 13475</strain>
    </source>
</reference>
<protein>
    <recommendedName>
        <fullName evidence="3">Holin</fullName>
    </recommendedName>
</protein>
<comment type="caution">
    <text evidence="1">The sequence shown here is derived from an EMBL/GenBank/DDBJ whole genome shotgun (WGS) entry which is preliminary data.</text>
</comment>
<proteinExistence type="predicted"/>
<evidence type="ECO:0000313" key="1">
    <source>
        <dbReference type="EMBL" id="GHI25275.1"/>
    </source>
</evidence>
<name>A0ABQ3PJS0_9ACTN</name>
<evidence type="ECO:0000313" key="2">
    <source>
        <dbReference type="Proteomes" id="UP001052739"/>
    </source>
</evidence>
<dbReference type="EMBL" id="BNDW01000068">
    <property type="protein sequence ID" value="GHI25275.1"/>
    <property type="molecule type" value="Genomic_DNA"/>
</dbReference>
<gene>
    <name evidence="1" type="ORF">Shyd_66460</name>
</gene>
<dbReference type="Proteomes" id="UP001052739">
    <property type="component" value="Unassembled WGS sequence"/>
</dbReference>
<evidence type="ECO:0008006" key="3">
    <source>
        <dbReference type="Google" id="ProtNLM"/>
    </source>
</evidence>